<feature type="domain" description="M23ase beta-sheet core" evidence="2">
    <location>
        <begin position="340"/>
        <end position="438"/>
    </location>
</feature>
<keyword evidence="1" id="KW-1133">Transmembrane helix</keyword>
<keyword evidence="1" id="KW-0472">Membrane</keyword>
<feature type="transmembrane region" description="Helical" evidence="1">
    <location>
        <begin position="95"/>
        <end position="113"/>
    </location>
</feature>
<dbReference type="InterPro" id="IPR016047">
    <property type="entry name" value="M23ase_b-sheet_dom"/>
</dbReference>
<reference evidence="4 5" key="1">
    <citation type="submission" date="2018-12" db="EMBL/GenBank/DDBJ databases">
        <title>Marinifilum JC070 sp. nov., a marine bacterium isolated from Yongle Blue Hole in the South China Sea.</title>
        <authorList>
            <person name="Fu T."/>
        </authorList>
    </citation>
    <scope>NUCLEOTIDE SEQUENCE [LARGE SCALE GENOMIC DNA]</scope>
    <source>
        <strain evidence="4 5">JC070</strain>
    </source>
</reference>
<dbReference type="CDD" id="cd12797">
    <property type="entry name" value="M23_peptidase"/>
    <property type="match status" value="1"/>
</dbReference>
<dbReference type="PANTHER" id="PTHR21666">
    <property type="entry name" value="PEPTIDASE-RELATED"/>
    <property type="match status" value="1"/>
</dbReference>
<feature type="transmembrane region" description="Helical" evidence="1">
    <location>
        <begin position="37"/>
        <end position="56"/>
    </location>
</feature>
<evidence type="ECO:0008006" key="6">
    <source>
        <dbReference type="Google" id="ProtNLM"/>
    </source>
</evidence>
<sequence>MTEFLQYLIESSLCMTALYFLYKFVLERDTFVMRNRIYLLFSVLISLLIPLLSFSIDPEKSMVVNQFTLDTATNFKAEITGGIQLAEESVQLKPISILLLVYLLGVLISFLRISKHLTKILKTIFANEIVHQNNLKIVSVQENTSPYSFFRYVFLNPRITSKSEQNHILLHESVHVNQYHTLDLILVEMVKIFMWFNPFIYFIQHSLVEMHEYLADRACINLGADKIEYQNALVQNIEGRMNFALTSAFNSSLTLKRIKMIKKIKSSRITNLKLILVFPILFFSVLSFGFITSTPAALEGNFEGYYEPDQFHQPVPTGNKIYMTSGYGQRMHPILKKKMFHRGIDIAAPKGTDIYSIADGVVRKVNLAFEQGKGHGRFVIVDYANGLSALYSQMDSYAVKEGQKVKAGEVLGAIGSSGTSTGPHLHLELKKDGKNVNPEDYISTDIYKKK</sequence>
<evidence type="ECO:0000256" key="1">
    <source>
        <dbReference type="SAM" id="Phobius"/>
    </source>
</evidence>
<organism evidence="4 5">
    <name type="scientific">Marinifilum caeruleilacunae</name>
    <dbReference type="NCBI Taxonomy" id="2499076"/>
    <lineage>
        <taxon>Bacteria</taxon>
        <taxon>Pseudomonadati</taxon>
        <taxon>Bacteroidota</taxon>
        <taxon>Bacteroidia</taxon>
        <taxon>Marinilabiliales</taxon>
        <taxon>Marinifilaceae</taxon>
    </lineage>
</organism>
<dbReference type="SUPFAM" id="SSF51261">
    <property type="entry name" value="Duplicated hybrid motif"/>
    <property type="match status" value="1"/>
</dbReference>
<evidence type="ECO:0000259" key="2">
    <source>
        <dbReference type="Pfam" id="PF01551"/>
    </source>
</evidence>
<protein>
    <recommendedName>
        <fullName evidence="6">M23 family metallopeptidase</fullName>
    </recommendedName>
</protein>
<dbReference type="Gene3D" id="2.70.70.10">
    <property type="entry name" value="Glucose Permease (Domain IIA)"/>
    <property type="match status" value="1"/>
</dbReference>
<dbReference type="InterPro" id="IPR050570">
    <property type="entry name" value="Cell_wall_metabolism_enzyme"/>
</dbReference>
<gene>
    <name evidence="4" type="ORF">ELS83_17710</name>
</gene>
<dbReference type="Pfam" id="PF05569">
    <property type="entry name" value="Peptidase_M56"/>
    <property type="match status" value="1"/>
</dbReference>
<dbReference type="InterPro" id="IPR008756">
    <property type="entry name" value="Peptidase_M56"/>
</dbReference>
<keyword evidence="5" id="KW-1185">Reference proteome</keyword>
<dbReference type="Pfam" id="PF01551">
    <property type="entry name" value="Peptidase_M23"/>
    <property type="match status" value="1"/>
</dbReference>
<dbReference type="CDD" id="cd07341">
    <property type="entry name" value="M56_BlaR1_MecR1_like"/>
    <property type="match status" value="1"/>
</dbReference>
<dbReference type="PANTHER" id="PTHR21666:SF270">
    <property type="entry name" value="MUREIN HYDROLASE ACTIVATOR ENVC"/>
    <property type="match status" value="1"/>
</dbReference>
<comment type="caution">
    <text evidence="4">The sequence shown here is derived from an EMBL/GenBank/DDBJ whole genome shotgun (WGS) entry which is preliminary data.</text>
</comment>
<dbReference type="EMBL" id="RZNH01000038">
    <property type="protein sequence ID" value="NOU61641.1"/>
    <property type="molecule type" value="Genomic_DNA"/>
</dbReference>
<keyword evidence="1" id="KW-0812">Transmembrane</keyword>
<proteinExistence type="predicted"/>
<dbReference type="InterPro" id="IPR011055">
    <property type="entry name" value="Dup_hybrid_motif"/>
</dbReference>
<evidence type="ECO:0000313" key="4">
    <source>
        <dbReference type="EMBL" id="NOU61641.1"/>
    </source>
</evidence>
<feature type="transmembrane region" description="Helical" evidence="1">
    <location>
        <begin position="6"/>
        <end position="25"/>
    </location>
</feature>
<feature type="domain" description="Peptidase M56" evidence="3">
    <location>
        <begin position="36"/>
        <end position="261"/>
    </location>
</feature>
<dbReference type="Proteomes" id="UP000732105">
    <property type="component" value="Unassembled WGS sequence"/>
</dbReference>
<name>A0ABX1X0B1_9BACT</name>
<accession>A0ABX1X0B1</accession>
<evidence type="ECO:0000313" key="5">
    <source>
        <dbReference type="Proteomes" id="UP000732105"/>
    </source>
</evidence>
<evidence type="ECO:0000259" key="3">
    <source>
        <dbReference type="Pfam" id="PF05569"/>
    </source>
</evidence>
<feature type="transmembrane region" description="Helical" evidence="1">
    <location>
        <begin position="272"/>
        <end position="291"/>
    </location>
</feature>
<dbReference type="RefSeq" id="WP_171596902.1">
    <property type="nucleotide sequence ID" value="NZ_RZNH01000038.1"/>
</dbReference>